<dbReference type="InterPro" id="IPR036390">
    <property type="entry name" value="WH_DNA-bd_sf"/>
</dbReference>
<dbReference type="Gene3D" id="3.30.230.130">
    <property type="entry name" value="Cullin, Chain C, Domain 2"/>
    <property type="match status" value="1"/>
</dbReference>
<dbReference type="SMART" id="SM00182">
    <property type="entry name" value="CULLIN"/>
    <property type="match status" value="1"/>
</dbReference>
<dbReference type="SUPFAM" id="SSF74788">
    <property type="entry name" value="Cullin repeat-like"/>
    <property type="match status" value="1"/>
</dbReference>
<dbReference type="GO" id="GO:0006511">
    <property type="term" value="P:ubiquitin-dependent protein catabolic process"/>
    <property type="evidence" value="ECO:0007669"/>
    <property type="project" value="InterPro"/>
</dbReference>
<evidence type="ECO:0000313" key="5">
    <source>
        <dbReference type="EMBL" id="VDD04700.1"/>
    </source>
</evidence>
<dbReference type="InterPro" id="IPR036317">
    <property type="entry name" value="Cullin_homology_sf"/>
</dbReference>
<sequence>MSRQKVKPMTMDQGFELIDAAVTKLKRILEGKPEPAFGSHEYIENYTIVYNMCTQKPPDDLSQQLYDKYGGIFEDYDKHTMLPSIMEKHDEYMLRELSRMWDINKIMVRWLSHFFFYLDRYFITRRSLPSLTEVGMTCFRDHVYNNVHFNVKQVIIALIHKEREGQQVDSALLKNILDLFVQSGKGSMERYEDDFEKFFLQETASYYSRRSSSWILEDSCPEYMIKSEESLKKEKERVTHYLHSTTEPKLVEVVQTRLLVLVAKQLLEKESSGCSALLRDDKIDDLSRMYRLYHEIPKGLEPVAKAFRLHVTSEGNGLIKQAEDAATSGSVEEQVLVRKIIDLHDKYMAYVTDCFQNHTLFHKALKEAFEIFCNKKVAGSSSAELLATFCDNLFKKAGNDKSNDDSTIESTIDNVVKLLDYISDKDLFAEFYRKKQARRLLFGKFNDEHERSILTKLKGQFGGQFTSKMEGMVTDMQLAKDQQTGFEEHIKNGNTGKPKGVDFTVNVLTTGFWPSYKTSDLNLPLEMVNCIESFKAYYETKTKHRRLMWIYSLGICHLNGRFDPKPIELIVSTYQAAVLCAFNNTERLTYQELFEQLNLSHEDLVRVLHSLSCAKYKFLKKEPASKTISKTDSFEFNSKFTDKMRRIKVCMHKIIVPLPPVDDRKKVVEDVDKDRRYAIDASLVRIMKSRKVLPHQQLVSECVEQLSRMFKYIHKHWFHYECFLIVFCFNLQPDIKMIKKRIEGFDQQRLLGEGY</sequence>
<dbReference type="Pfam" id="PF26557">
    <property type="entry name" value="Cullin_AB"/>
    <property type="match status" value="1"/>
</dbReference>
<dbReference type="FunFam" id="1.20.1310.10:FF:000020">
    <property type="entry name" value="Cullin-1, putative"/>
    <property type="match status" value="1"/>
</dbReference>
<dbReference type="EMBL" id="LR031575">
    <property type="protein sequence ID" value="VDD04700.1"/>
    <property type="molecule type" value="Genomic_DNA"/>
</dbReference>
<reference evidence="5" key="1">
    <citation type="submission" date="2018-11" db="EMBL/GenBank/DDBJ databases">
        <authorList>
            <consortium name="Genoscope - CEA"/>
            <person name="William W."/>
        </authorList>
    </citation>
    <scope>NUCLEOTIDE SEQUENCE</scope>
</reference>
<dbReference type="SUPFAM" id="SSF46785">
    <property type="entry name" value="Winged helix' DNA-binding domain"/>
    <property type="match status" value="1"/>
</dbReference>
<dbReference type="PANTHER" id="PTHR11932">
    <property type="entry name" value="CULLIN"/>
    <property type="match status" value="1"/>
</dbReference>
<dbReference type="InterPro" id="IPR016158">
    <property type="entry name" value="Cullin_homology"/>
</dbReference>
<name>A0A3P6BSR8_BRACM</name>
<dbReference type="InterPro" id="IPR019559">
    <property type="entry name" value="Cullin_neddylation_domain"/>
</dbReference>
<dbReference type="InterPro" id="IPR059120">
    <property type="entry name" value="Cullin-like_AB"/>
</dbReference>
<feature type="domain" description="Cullin family profile" evidence="4">
    <location>
        <begin position="381"/>
        <end position="612"/>
    </location>
</feature>
<dbReference type="FunFam" id="1.20.1310.10:FF:000021">
    <property type="entry name" value="Cullin-1, putative"/>
    <property type="match status" value="1"/>
</dbReference>
<protein>
    <recommendedName>
        <fullName evidence="4">Cullin family profile domain-containing protein</fullName>
    </recommendedName>
</protein>
<dbReference type="FunFam" id="1.20.1310.10:FF:000013">
    <property type="entry name" value="Cullin-1 like"/>
    <property type="match status" value="1"/>
</dbReference>
<dbReference type="SUPFAM" id="SSF75632">
    <property type="entry name" value="Cullin homology domain"/>
    <property type="match status" value="1"/>
</dbReference>
<dbReference type="Gene3D" id="1.20.1310.10">
    <property type="entry name" value="Cullin Repeats"/>
    <property type="match status" value="4"/>
</dbReference>
<evidence type="ECO:0000256" key="3">
    <source>
        <dbReference type="RuleBase" id="RU003829"/>
    </source>
</evidence>
<dbReference type="FunFam" id="1.20.1310.10:FF:000001">
    <property type="entry name" value="Cullin 3"/>
    <property type="match status" value="1"/>
</dbReference>
<dbReference type="Gene3D" id="1.10.10.10">
    <property type="entry name" value="Winged helix-like DNA-binding domain superfamily/Winged helix DNA-binding domain"/>
    <property type="match status" value="1"/>
</dbReference>
<dbReference type="InterPro" id="IPR001373">
    <property type="entry name" value="Cullin_N"/>
</dbReference>
<dbReference type="InterPro" id="IPR036388">
    <property type="entry name" value="WH-like_DNA-bd_sf"/>
</dbReference>
<dbReference type="InterPro" id="IPR016159">
    <property type="entry name" value="Cullin_repeat-like_dom_sf"/>
</dbReference>
<dbReference type="SMART" id="SM00884">
    <property type="entry name" value="Cullin_Nedd8"/>
    <property type="match status" value="1"/>
</dbReference>
<dbReference type="GO" id="GO:0031625">
    <property type="term" value="F:ubiquitin protein ligase binding"/>
    <property type="evidence" value="ECO:0007669"/>
    <property type="project" value="InterPro"/>
</dbReference>
<dbReference type="InterPro" id="IPR045093">
    <property type="entry name" value="Cullin"/>
</dbReference>
<proteinExistence type="inferred from homology"/>
<comment type="similarity">
    <text evidence="1 2 3">Belongs to the cullin family.</text>
</comment>
<gene>
    <name evidence="5" type="ORF">BRAA08T33683Z</name>
</gene>
<dbReference type="PROSITE" id="PS50069">
    <property type="entry name" value="CULLIN_2"/>
    <property type="match status" value="1"/>
</dbReference>
<organism evidence="5">
    <name type="scientific">Brassica campestris</name>
    <name type="common">Field mustard</name>
    <dbReference type="NCBI Taxonomy" id="3711"/>
    <lineage>
        <taxon>Eukaryota</taxon>
        <taxon>Viridiplantae</taxon>
        <taxon>Streptophyta</taxon>
        <taxon>Embryophyta</taxon>
        <taxon>Tracheophyta</taxon>
        <taxon>Spermatophyta</taxon>
        <taxon>Magnoliopsida</taxon>
        <taxon>eudicotyledons</taxon>
        <taxon>Gunneridae</taxon>
        <taxon>Pentapetalae</taxon>
        <taxon>rosids</taxon>
        <taxon>malvids</taxon>
        <taxon>Brassicales</taxon>
        <taxon>Brassicaceae</taxon>
        <taxon>Brassiceae</taxon>
        <taxon>Brassica</taxon>
    </lineage>
</organism>
<accession>A0A3P6BSR8</accession>
<evidence type="ECO:0000256" key="1">
    <source>
        <dbReference type="ARBA" id="ARBA00006019"/>
    </source>
</evidence>
<dbReference type="AlphaFoldDB" id="A0A3P6BSR8"/>
<evidence type="ECO:0000256" key="2">
    <source>
        <dbReference type="PROSITE-ProRule" id="PRU00330"/>
    </source>
</evidence>
<dbReference type="Pfam" id="PF10557">
    <property type="entry name" value="Cullin_Nedd8"/>
    <property type="match status" value="1"/>
</dbReference>
<evidence type="ECO:0000259" key="4">
    <source>
        <dbReference type="PROSITE" id="PS50069"/>
    </source>
</evidence>
<dbReference type="Pfam" id="PF00888">
    <property type="entry name" value="Cullin"/>
    <property type="match status" value="1"/>
</dbReference>